<evidence type="ECO:0000259" key="8">
    <source>
        <dbReference type="PROSITE" id="PS50059"/>
    </source>
</evidence>
<dbReference type="Pfam" id="PF01346">
    <property type="entry name" value="FKBP_N"/>
    <property type="match status" value="2"/>
</dbReference>
<dbReference type="InterPro" id="IPR036944">
    <property type="entry name" value="PPIase_FKBP_N_sf"/>
</dbReference>
<organism evidence="9">
    <name type="scientific">uncultured Aureispira sp</name>
    <dbReference type="NCBI Taxonomy" id="1331704"/>
    <lineage>
        <taxon>Bacteria</taxon>
        <taxon>Pseudomonadati</taxon>
        <taxon>Bacteroidota</taxon>
        <taxon>Saprospiria</taxon>
        <taxon>Saprospirales</taxon>
        <taxon>Saprospiraceae</taxon>
        <taxon>Aureispira</taxon>
        <taxon>environmental samples</taxon>
    </lineage>
</organism>
<proteinExistence type="inferred from homology"/>
<dbReference type="SUPFAM" id="SSF54534">
    <property type="entry name" value="FKBP-like"/>
    <property type="match status" value="2"/>
</dbReference>
<dbReference type="GO" id="GO:0003755">
    <property type="term" value="F:peptidyl-prolyl cis-trans isomerase activity"/>
    <property type="evidence" value="ECO:0007669"/>
    <property type="project" value="UniProtKB-KW"/>
</dbReference>
<accession>A0A6S6TNH7</accession>
<protein>
    <recommendedName>
        <fullName evidence="3 6">peptidylprolyl isomerase</fullName>
        <ecNumber evidence="3 6">5.2.1.8</ecNumber>
    </recommendedName>
</protein>
<feature type="signal peptide" evidence="7">
    <location>
        <begin position="1"/>
        <end position="22"/>
    </location>
</feature>
<keyword evidence="4 6" id="KW-0697">Rotamase</keyword>
<evidence type="ECO:0000256" key="1">
    <source>
        <dbReference type="ARBA" id="ARBA00000971"/>
    </source>
</evidence>
<sequence length="451" mass="48909">MKTSYWMVCFSAFLFLSTGLLAQDAPKENKKETIENRSYAYGAMISKGIARMGLSKDEKNPDKFIEGLKVGMKGNKEAFKKAQTVLQGRMQSKIVSTDVKAAGEVAYNLGVSAIGGLATEVDIPATDFDLKVLKTAFIKAEAGEALKLTEDEMNQLLQTYFEPKNKEYQAKVEEKKKAEAAVNIEAGKAFLAKNAKKKGVVTMENGMQYEIITAATGRKPSVADKVKTHYHGTLINGDVFDSSVERGEPIDFPLSGVIKGWQEGIPLMSIGAKYRFYIPQELAYGLQSPSPKIPAGSTLIFEVELLDIPVAPVRPAQPTLQENLAAGEAFLAENAKKEGVVTLPSGLQYLVIVEGSGPKAKLTDRVKVHYHGTLIDGTVFDSSVNRGTPATFGVNQVVKGWQEGIPLMSVGAKYRLFIPARLAYGNQAAGAKIKGGSTLIFDVELFEINPK</sequence>
<dbReference type="Gene3D" id="3.10.50.40">
    <property type="match status" value="2"/>
</dbReference>
<dbReference type="PANTHER" id="PTHR43811">
    <property type="entry name" value="FKBP-TYPE PEPTIDYL-PROLYL CIS-TRANS ISOMERASE FKPA"/>
    <property type="match status" value="1"/>
</dbReference>
<evidence type="ECO:0000313" key="9">
    <source>
        <dbReference type="EMBL" id="CAA6817373.1"/>
    </source>
</evidence>
<feature type="domain" description="PPIase FKBP-type" evidence="8">
    <location>
        <begin position="363"/>
        <end position="449"/>
    </location>
</feature>
<dbReference type="InterPro" id="IPR001179">
    <property type="entry name" value="PPIase_FKBP_dom"/>
</dbReference>
<dbReference type="Pfam" id="PF00254">
    <property type="entry name" value="FKBP_C"/>
    <property type="match status" value="2"/>
</dbReference>
<dbReference type="Gene3D" id="1.10.287.460">
    <property type="entry name" value="Peptidyl-prolyl cis-trans isomerase, FKBP-type, N-terminal domain"/>
    <property type="match status" value="1"/>
</dbReference>
<keyword evidence="7" id="KW-0732">Signal</keyword>
<evidence type="ECO:0000256" key="4">
    <source>
        <dbReference type="ARBA" id="ARBA00023110"/>
    </source>
</evidence>
<evidence type="ECO:0000256" key="5">
    <source>
        <dbReference type="ARBA" id="ARBA00023235"/>
    </source>
</evidence>
<dbReference type="InterPro" id="IPR046357">
    <property type="entry name" value="PPIase_dom_sf"/>
</dbReference>
<evidence type="ECO:0000256" key="2">
    <source>
        <dbReference type="ARBA" id="ARBA00006577"/>
    </source>
</evidence>
<dbReference type="GO" id="GO:0006457">
    <property type="term" value="P:protein folding"/>
    <property type="evidence" value="ECO:0007669"/>
    <property type="project" value="InterPro"/>
</dbReference>
<dbReference type="PANTHER" id="PTHR43811:SF19">
    <property type="entry name" value="39 KDA FK506-BINDING NUCLEAR PROTEIN"/>
    <property type="match status" value="1"/>
</dbReference>
<feature type="domain" description="PPIase FKBP-type" evidence="8">
    <location>
        <begin position="223"/>
        <end position="309"/>
    </location>
</feature>
<feature type="chain" id="PRO_5028372849" description="peptidylprolyl isomerase" evidence="7">
    <location>
        <begin position="23"/>
        <end position="451"/>
    </location>
</feature>
<keyword evidence="5 6" id="KW-0413">Isomerase</keyword>
<evidence type="ECO:0000256" key="7">
    <source>
        <dbReference type="SAM" id="SignalP"/>
    </source>
</evidence>
<evidence type="ECO:0000256" key="6">
    <source>
        <dbReference type="PROSITE-ProRule" id="PRU00277"/>
    </source>
</evidence>
<gene>
    <name evidence="9" type="ORF">HELGO_WM43081</name>
</gene>
<dbReference type="AlphaFoldDB" id="A0A6S6TNH7"/>
<name>A0A6S6TNH7_9BACT</name>
<dbReference type="FunFam" id="3.10.50.40:FF:000006">
    <property type="entry name" value="Peptidyl-prolyl cis-trans isomerase"/>
    <property type="match status" value="2"/>
</dbReference>
<dbReference type="Gene3D" id="6.10.250.2970">
    <property type="match status" value="1"/>
</dbReference>
<dbReference type="EC" id="5.2.1.8" evidence="3 6"/>
<comment type="similarity">
    <text evidence="2">Belongs to the FKBP-type PPIase family.</text>
</comment>
<dbReference type="EMBL" id="CACVAQ010000250">
    <property type="protein sequence ID" value="CAA6817373.1"/>
    <property type="molecule type" value="Genomic_DNA"/>
</dbReference>
<reference evidence="9" key="1">
    <citation type="submission" date="2020-01" db="EMBL/GenBank/DDBJ databases">
        <authorList>
            <person name="Meier V. D."/>
            <person name="Meier V D."/>
        </authorList>
    </citation>
    <scope>NUCLEOTIDE SEQUENCE</scope>
    <source>
        <strain evidence="9">HLG_WM_MAG_10</strain>
    </source>
</reference>
<dbReference type="PROSITE" id="PS50059">
    <property type="entry name" value="FKBP_PPIASE"/>
    <property type="match status" value="2"/>
</dbReference>
<comment type="catalytic activity">
    <reaction evidence="1 6">
        <text>[protein]-peptidylproline (omega=180) = [protein]-peptidylproline (omega=0)</text>
        <dbReference type="Rhea" id="RHEA:16237"/>
        <dbReference type="Rhea" id="RHEA-COMP:10747"/>
        <dbReference type="Rhea" id="RHEA-COMP:10748"/>
        <dbReference type="ChEBI" id="CHEBI:83833"/>
        <dbReference type="ChEBI" id="CHEBI:83834"/>
        <dbReference type="EC" id="5.2.1.8"/>
    </reaction>
</comment>
<evidence type="ECO:0000256" key="3">
    <source>
        <dbReference type="ARBA" id="ARBA00013194"/>
    </source>
</evidence>
<dbReference type="InterPro" id="IPR000774">
    <property type="entry name" value="PPIase_FKBP_N"/>
</dbReference>